<reference evidence="4" key="1">
    <citation type="submission" date="2017-02" db="UniProtKB">
        <authorList>
            <consortium name="WormBaseParasite"/>
        </authorList>
    </citation>
    <scope>IDENTIFICATION</scope>
</reference>
<dbReference type="PROSITE" id="PS50179">
    <property type="entry name" value="VHS"/>
    <property type="match status" value="1"/>
</dbReference>
<protein>
    <submittedName>
        <fullName evidence="4">VHS domain-containing protein</fullName>
    </submittedName>
</protein>
<evidence type="ECO:0000313" key="4">
    <source>
        <dbReference type="WBParaSite" id="BPAG_0000264901-mRNA-1"/>
    </source>
</evidence>
<sequence>MVLGAICLLSVKKRLNHCDSYFANVIFIGFFAGSHSGVKFHRANSCKNYLETFHRHEIKLIYHVTEFAADCFISACKLFLIRNNNCSVDEKTRSIIRKWSENECKEDVSLGLTKTLYKNLLAKGYSFETDASSKSCLPSRNIKKYAYINGPVTIKS</sequence>
<organism evidence="4">
    <name type="scientific">Brugia pahangi</name>
    <name type="common">Filarial nematode worm</name>
    <dbReference type="NCBI Taxonomy" id="6280"/>
    <lineage>
        <taxon>Eukaryota</taxon>
        <taxon>Metazoa</taxon>
        <taxon>Ecdysozoa</taxon>
        <taxon>Nematoda</taxon>
        <taxon>Chromadorea</taxon>
        <taxon>Rhabditida</taxon>
        <taxon>Spirurina</taxon>
        <taxon>Spiruromorpha</taxon>
        <taxon>Filarioidea</taxon>
        <taxon>Onchocercidae</taxon>
        <taxon>Brugia</taxon>
    </lineage>
</organism>
<evidence type="ECO:0000313" key="2">
    <source>
        <dbReference type="EMBL" id="VDN83805.1"/>
    </source>
</evidence>
<keyword evidence="3" id="KW-1185">Reference proteome</keyword>
<dbReference type="WBParaSite" id="BPAG_0000264901-mRNA-1">
    <property type="protein sequence ID" value="BPAG_0000264901-mRNA-1"/>
    <property type="gene ID" value="BPAG_0000264901"/>
</dbReference>
<dbReference type="GO" id="GO:0035091">
    <property type="term" value="F:phosphatidylinositol binding"/>
    <property type="evidence" value="ECO:0007669"/>
    <property type="project" value="InterPro"/>
</dbReference>
<gene>
    <name evidence="2" type="ORF">BPAG_LOCUS2619</name>
</gene>
<accession>A0A0N4T369</accession>
<proteinExistence type="predicted"/>
<dbReference type="STRING" id="6280.A0A0N4T369"/>
<dbReference type="Proteomes" id="UP000278627">
    <property type="component" value="Unassembled WGS sequence"/>
</dbReference>
<name>A0A0N4T369_BRUPA</name>
<feature type="domain" description="VHS" evidence="1">
    <location>
        <begin position="10"/>
        <end position="128"/>
    </location>
</feature>
<dbReference type="GO" id="GO:0043130">
    <property type="term" value="F:ubiquitin binding"/>
    <property type="evidence" value="ECO:0007669"/>
    <property type="project" value="InterPro"/>
</dbReference>
<dbReference type="AlphaFoldDB" id="A0A0N4T369"/>
<dbReference type="EMBL" id="UZAD01000432">
    <property type="protein sequence ID" value="VDN83805.1"/>
    <property type="molecule type" value="Genomic_DNA"/>
</dbReference>
<dbReference type="InterPro" id="IPR002014">
    <property type="entry name" value="VHS_dom"/>
</dbReference>
<evidence type="ECO:0000313" key="3">
    <source>
        <dbReference type="Proteomes" id="UP000278627"/>
    </source>
</evidence>
<evidence type="ECO:0000259" key="1">
    <source>
        <dbReference type="PROSITE" id="PS50179"/>
    </source>
</evidence>
<reference evidence="2 3" key="2">
    <citation type="submission" date="2018-11" db="EMBL/GenBank/DDBJ databases">
        <authorList>
            <consortium name="Pathogen Informatics"/>
        </authorList>
    </citation>
    <scope>NUCLEOTIDE SEQUENCE [LARGE SCALE GENOMIC DNA]</scope>
</reference>